<evidence type="ECO:0000256" key="5">
    <source>
        <dbReference type="ARBA" id="ARBA00022695"/>
    </source>
</evidence>
<evidence type="ECO:0000256" key="3">
    <source>
        <dbReference type="ARBA" id="ARBA00009789"/>
    </source>
</evidence>
<dbReference type="UniPathway" id="UPA00056">
    <property type="reaction ID" value="UER00093"/>
</dbReference>
<reference evidence="8 9" key="1">
    <citation type="submission" date="2016-10" db="EMBL/GenBank/DDBJ databases">
        <authorList>
            <person name="de Groot N.N."/>
        </authorList>
    </citation>
    <scope>NUCLEOTIDE SEQUENCE [LARGE SCALE GENOMIC DNA]</scope>
    <source>
        <strain evidence="8 9">DSM 44892</strain>
    </source>
</reference>
<dbReference type="HAMAP" id="MF_00108">
    <property type="entry name" value="IspD"/>
    <property type="match status" value="1"/>
</dbReference>
<comment type="pathway">
    <text evidence="2 7">Isoprenoid biosynthesis; isopentenyl diphosphate biosynthesis via DXP pathway; isopentenyl diphosphate from 1-deoxy-D-xylulose 5-phosphate: step 2/6.</text>
</comment>
<dbReference type="InterPro" id="IPR029044">
    <property type="entry name" value="Nucleotide-diphossugar_trans"/>
</dbReference>
<dbReference type="EMBL" id="FNDN01000019">
    <property type="protein sequence ID" value="SDJ20805.1"/>
    <property type="molecule type" value="Genomic_DNA"/>
</dbReference>
<keyword evidence="9" id="KW-1185">Reference proteome</keyword>
<organism evidence="8 9">
    <name type="scientific">Rhodococcus triatomae</name>
    <dbReference type="NCBI Taxonomy" id="300028"/>
    <lineage>
        <taxon>Bacteria</taxon>
        <taxon>Bacillati</taxon>
        <taxon>Actinomycetota</taxon>
        <taxon>Actinomycetes</taxon>
        <taxon>Mycobacteriales</taxon>
        <taxon>Nocardiaceae</taxon>
        <taxon>Rhodococcus</taxon>
    </lineage>
</organism>
<dbReference type="SUPFAM" id="SSF53448">
    <property type="entry name" value="Nucleotide-diphospho-sugar transferases"/>
    <property type="match status" value="1"/>
</dbReference>
<dbReference type="Proteomes" id="UP000183263">
    <property type="component" value="Unassembled WGS sequence"/>
</dbReference>
<evidence type="ECO:0000256" key="4">
    <source>
        <dbReference type="ARBA" id="ARBA00022679"/>
    </source>
</evidence>
<feature type="site" description="Transition state stabilizer" evidence="7">
    <location>
        <position position="17"/>
    </location>
</feature>
<comment type="catalytic activity">
    <reaction evidence="1 7">
        <text>2-C-methyl-D-erythritol 4-phosphate + CTP + H(+) = 4-CDP-2-C-methyl-D-erythritol + diphosphate</text>
        <dbReference type="Rhea" id="RHEA:13429"/>
        <dbReference type="ChEBI" id="CHEBI:15378"/>
        <dbReference type="ChEBI" id="CHEBI:33019"/>
        <dbReference type="ChEBI" id="CHEBI:37563"/>
        <dbReference type="ChEBI" id="CHEBI:57823"/>
        <dbReference type="ChEBI" id="CHEBI:58262"/>
        <dbReference type="EC" id="2.7.7.60"/>
    </reaction>
</comment>
<dbReference type="GO" id="GO:0019288">
    <property type="term" value="P:isopentenyl diphosphate biosynthetic process, methylerythritol 4-phosphate pathway"/>
    <property type="evidence" value="ECO:0007669"/>
    <property type="project" value="UniProtKB-UniRule"/>
</dbReference>
<accession>A0A1G8RWA6</accession>
<dbReference type="NCBIfam" id="TIGR00453">
    <property type="entry name" value="ispD"/>
    <property type="match status" value="1"/>
</dbReference>
<comment type="function">
    <text evidence="7">Catalyzes the formation of 4-diphosphocytidyl-2-C-methyl-D-erythritol from CTP and 2-C-methyl-D-erythritol 4-phosphate (MEP).</text>
</comment>
<keyword evidence="5 7" id="KW-0548">Nucleotidyltransferase</keyword>
<dbReference type="EC" id="2.7.7.60" evidence="7"/>
<dbReference type="PANTHER" id="PTHR32125:SF4">
    <property type="entry name" value="2-C-METHYL-D-ERYTHRITOL 4-PHOSPHATE CYTIDYLYLTRANSFERASE, CHLOROPLASTIC"/>
    <property type="match status" value="1"/>
</dbReference>
<keyword evidence="4 7" id="KW-0808">Transferase</keyword>
<evidence type="ECO:0000256" key="7">
    <source>
        <dbReference type="HAMAP-Rule" id="MF_00108"/>
    </source>
</evidence>
<dbReference type="GO" id="GO:0050518">
    <property type="term" value="F:2-C-methyl-D-erythritol 4-phosphate cytidylyltransferase activity"/>
    <property type="evidence" value="ECO:0007669"/>
    <property type="project" value="UniProtKB-UniRule"/>
</dbReference>
<dbReference type="PROSITE" id="PS01295">
    <property type="entry name" value="ISPD"/>
    <property type="match status" value="1"/>
</dbReference>
<keyword evidence="6 7" id="KW-0414">Isoprene biosynthesis</keyword>
<evidence type="ECO:0000313" key="9">
    <source>
        <dbReference type="Proteomes" id="UP000183263"/>
    </source>
</evidence>
<evidence type="ECO:0000256" key="1">
    <source>
        <dbReference type="ARBA" id="ARBA00001282"/>
    </source>
</evidence>
<comment type="similarity">
    <text evidence="3 7">Belongs to the IspD/TarI cytidylyltransferase family. IspD subfamily.</text>
</comment>
<dbReference type="Pfam" id="PF01128">
    <property type="entry name" value="IspD"/>
    <property type="match status" value="1"/>
</dbReference>
<dbReference type="FunFam" id="3.90.550.10:FF:000003">
    <property type="entry name" value="2-C-methyl-D-erythritol 4-phosphate cytidylyltransferase"/>
    <property type="match status" value="1"/>
</dbReference>
<evidence type="ECO:0000313" key="8">
    <source>
        <dbReference type="EMBL" id="SDJ20805.1"/>
    </source>
</evidence>
<dbReference type="Gene3D" id="3.90.550.10">
    <property type="entry name" value="Spore Coat Polysaccharide Biosynthesis Protein SpsA, Chain A"/>
    <property type="match status" value="1"/>
</dbReference>
<dbReference type="AlphaFoldDB" id="A0A1G8RWA6"/>
<proteinExistence type="inferred from homology"/>
<feature type="site" description="Transition state stabilizer" evidence="7">
    <location>
        <position position="24"/>
    </location>
</feature>
<protein>
    <recommendedName>
        <fullName evidence="7">2-C-methyl-D-erythritol 4-phosphate cytidylyltransferase</fullName>
        <ecNumber evidence="7">2.7.7.60</ecNumber>
    </recommendedName>
    <alternativeName>
        <fullName evidence="7">4-diphosphocytidyl-2C-methyl-D-erythritol synthase</fullName>
    </alternativeName>
    <alternativeName>
        <fullName evidence="7">MEP cytidylyltransferase</fullName>
        <shortName evidence="7">MCT</shortName>
    </alternativeName>
</protein>
<dbReference type="InterPro" id="IPR001228">
    <property type="entry name" value="IspD"/>
</dbReference>
<gene>
    <name evidence="7" type="primary">ispD</name>
    <name evidence="8" type="ORF">SAMN05444695_1197</name>
</gene>
<dbReference type="CDD" id="cd02516">
    <property type="entry name" value="CDP-ME_synthetase"/>
    <property type="match status" value="1"/>
</dbReference>
<feature type="site" description="Positions MEP for the nucleophilic attack" evidence="7">
    <location>
        <position position="204"/>
    </location>
</feature>
<dbReference type="PANTHER" id="PTHR32125">
    <property type="entry name" value="2-C-METHYL-D-ERYTHRITOL 4-PHOSPHATE CYTIDYLYLTRANSFERASE, CHLOROPLASTIC"/>
    <property type="match status" value="1"/>
</dbReference>
<feature type="site" description="Positions MEP for the nucleophilic attack" evidence="7">
    <location>
        <position position="151"/>
    </location>
</feature>
<evidence type="ECO:0000256" key="6">
    <source>
        <dbReference type="ARBA" id="ARBA00023229"/>
    </source>
</evidence>
<name>A0A1G8RWA6_9NOCA</name>
<dbReference type="InterPro" id="IPR034683">
    <property type="entry name" value="IspD/TarI"/>
</dbReference>
<evidence type="ECO:0000256" key="2">
    <source>
        <dbReference type="ARBA" id="ARBA00004787"/>
    </source>
</evidence>
<dbReference type="InterPro" id="IPR050088">
    <property type="entry name" value="IspD/TarI_cytidylyltransf_bact"/>
</dbReference>
<sequence length="230" mass="23158">MNGAVVALVPAAGRGVRLAEAMPKAFVDLGGTSMLTRAVDGLLTSGAVDRVVVIVPAELCESTATALPPEVTVVAGGAERTDSVRAGLAAAPEADYILVHDAARALTPPALVAGVVDALRAGHCAVVPVLPVVDTIKSVDSDGRVTGTPERSGLRAVQTPQGFAADVLVRAYAASGELATDDAGLVERIGETVTCIDGHPLAFKITTPLDLTLARALVAEGAASGEEVPQ</sequence>
<dbReference type="InterPro" id="IPR018294">
    <property type="entry name" value="ISPD_synthase_CS"/>
</dbReference>